<evidence type="ECO:0000256" key="1">
    <source>
        <dbReference type="SAM" id="MobiDB-lite"/>
    </source>
</evidence>
<evidence type="ECO:0000313" key="3">
    <source>
        <dbReference type="Proteomes" id="UP001286456"/>
    </source>
</evidence>
<dbReference type="Proteomes" id="UP001286456">
    <property type="component" value="Unassembled WGS sequence"/>
</dbReference>
<proteinExistence type="predicted"/>
<reference evidence="2" key="1">
    <citation type="journal article" date="2023" name="Mol. Phylogenet. Evol.">
        <title>Genome-scale phylogeny and comparative genomics of the fungal order Sordariales.</title>
        <authorList>
            <person name="Hensen N."/>
            <person name="Bonometti L."/>
            <person name="Westerberg I."/>
            <person name="Brannstrom I.O."/>
            <person name="Guillou S."/>
            <person name="Cros-Aarteil S."/>
            <person name="Calhoun S."/>
            <person name="Haridas S."/>
            <person name="Kuo A."/>
            <person name="Mondo S."/>
            <person name="Pangilinan J."/>
            <person name="Riley R."/>
            <person name="LaButti K."/>
            <person name="Andreopoulos B."/>
            <person name="Lipzen A."/>
            <person name="Chen C."/>
            <person name="Yan M."/>
            <person name="Daum C."/>
            <person name="Ng V."/>
            <person name="Clum A."/>
            <person name="Steindorff A."/>
            <person name="Ohm R.A."/>
            <person name="Martin F."/>
            <person name="Silar P."/>
            <person name="Natvig D.O."/>
            <person name="Lalanne C."/>
            <person name="Gautier V."/>
            <person name="Ament-Velasquez S.L."/>
            <person name="Kruys A."/>
            <person name="Hutchinson M.I."/>
            <person name="Powell A.J."/>
            <person name="Barry K."/>
            <person name="Miller A.N."/>
            <person name="Grigoriev I.V."/>
            <person name="Debuchy R."/>
            <person name="Gladieux P."/>
            <person name="Hiltunen Thoren M."/>
            <person name="Johannesson H."/>
        </authorList>
    </citation>
    <scope>NUCLEOTIDE SEQUENCE</scope>
    <source>
        <strain evidence="2">SMH4131-1</strain>
    </source>
</reference>
<feature type="compositionally biased region" description="Basic residues" evidence="1">
    <location>
        <begin position="89"/>
        <end position="100"/>
    </location>
</feature>
<sequence>MRPSDDGGQVPATRMRFSQSRKQESIKEKKEKKTETRPAAALRTGRLTLLTCRPVIKGGEEDQVCSIPRVREIGDLGHFAPNNCPPQEKKKRRKKAGKRKNLVVDGGKYMASNLQSTTSRAGRFAFPSAPFTPSFFPGPAPQIPTMNHTLYCRYRANGGMVMYPRIILVFFCLARTKDGRMGRIAFLGGCCLHCSSHSEICVTRTDDGTREHLEGIQTHSHSLARMDSRLAAREGSRRDPNARSVM</sequence>
<reference evidence="2" key="2">
    <citation type="submission" date="2023-06" db="EMBL/GenBank/DDBJ databases">
        <authorList>
            <consortium name="Lawrence Berkeley National Laboratory"/>
            <person name="Haridas S."/>
            <person name="Hensen N."/>
            <person name="Bonometti L."/>
            <person name="Westerberg I."/>
            <person name="Brannstrom I.O."/>
            <person name="Guillou S."/>
            <person name="Cros-Aarteil S."/>
            <person name="Calhoun S."/>
            <person name="Kuo A."/>
            <person name="Mondo S."/>
            <person name="Pangilinan J."/>
            <person name="Riley R."/>
            <person name="Labutti K."/>
            <person name="Andreopoulos B."/>
            <person name="Lipzen A."/>
            <person name="Chen C."/>
            <person name="Yanf M."/>
            <person name="Daum C."/>
            <person name="Ng V."/>
            <person name="Clum A."/>
            <person name="Steindorff A."/>
            <person name="Ohm R."/>
            <person name="Martin F."/>
            <person name="Silar P."/>
            <person name="Natvig D."/>
            <person name="Lalanne C."/>
            <person name="Gautier V."/>
            <person name="Ament-Velasquez S.L."/>
            <person name="Kruys A."/>
            <person name="Hutchinson M.I."/>
            <person name="Powell A.J."/>
            <person name="Barry K."/>
            <person name="Miller A.N."/>
            <person name="Grigoriev I.V."/>
            <person name="Debuchy R."/>
            <person name="Gladieux P."/>
            <person name="Thoren M.H."/>
            <person name="Johannesson H."/>
        </authorList>
    </citation>
    <scope>NUCLEOTIDE SEQUENCE</scope>
    <source>
        <strain evidence="2">SMH4131-1</strain>
    </source>
</reference>
<dbReference type="AlphaFoldDB" id="A0AAE0M617"/>
<keyword evidence="3" id="KW-1185">Reference proteome</keyword>
<accession>A0AAE0M617</accession>
<evidence type="ECO:0000313" key="2">
    <source>
        <dbReference type="EMBL" id="KAK3320761.1"/>
    </source>
</evidence>
<dbReference type="EMBL" id="JAUEPO010000005">
    <property type="protein sequence ID" value="KAK3320761.1"/>
    <property type="molecule type" value="Genomic_DNA"/>
</dbReference>
<gene>
    <name evidence="2" type="ORF">B0T19DRAFT_247562</name>
</gene>
<comment type="caution">
    <text evidence="2">The sequence shown here is derived from an EMBL/GenBank/DDBJ whole genome shotgun (WGS) entry which is preliminary data.</text>
</comment>
<feature type="region of interest" description="Disordered" evidence="1">
    <location>
        <begin position="76"/>
        <end position="100"/>
    </location>
</feature>
<organism evidence="2 3">
    <name type="scientific">Cercophora scortea</name>
    <dbReference type="NCBI Taxonomy" id="314031"/>
    <lineage>
        <taxon>Eukaryota</taxon>
        <taxon>Fungi</taxon>
        <taxon>Dikarya</taxon>
        <taxon>Ascomycota</taxon>
        <taxon>Pezizomycotina</taxon>
        <taxon>Sordariomycetes</taxon>
        <taxon>Sordariomycetidae</taxon>
        <taxon>Sordariales</taxon>
        <taxon>Lasiosphaeriaceae</taxon>
        <taxon>Cercophora</taxon>
    </lineage>
</organism>
<feature type="region of interest" description="Disordered" evidence="1">
    <location>
        <begin position="1"/>
        <end position="39"/>
    </location>
</feature>
<protein>
    <submittedName>
        <fullName evidence="2">Uncharacterized protein</fullName>
    </submittedName>
</protein>
<feature type="compositionally biased region" description="Basic and acidic residues" evidence="1">
    <location>
        <begin position="21"/>
        <end position="36"/>
    </location>
</feature>
<name>A0AAE0M617_9PEZI</name>